<dbReference type="AlphaFoldDB" id="A0A1A8W7Y7"/>
<evidence type="ECO:0000313" key="1">
    <source>
        <dbReference type="EMBL" id="SBS88933.1"/>
    </source>
</evidence>
<reference evidence="2" key="1">
    <citation type="submission" date="2016-05" db="EMBL/GenBank/DDBJ databases">
        <authorList>
            <person name="Naeem Raeece"/>
        </authorList>
    </citation>
    <scope>NUCLEOTIDE SEQUENCE [LARGE SCALE GENOMIC DNA]</scope>
</reference>
<dbReference type="Proteomes" id="UP000078560">
    <property type="component" value="Unassembled WGS sequence"/>
</dbReference>
<sequence length="111" mass="12875">MCNSYAMLICSQKWDYTKWNKKREKGRKLTEKCTPNTCIPLLYFFVSTLNMQLVNDERTELKSANRINVSHKQKMKGYSKFANGPKAYLSCVLSNNISTKSGKVAHWQNED</sequence>
<protein>
    <submittedName>
        <fullName evidence="1">Uncharacterized protein</fullName>
    </submittedName>
</protein>
<evidence type="ECO:0000313" key="2">
    <source>
        <dbReference type="Proteomes" id="UP000078560"/>
    </source>
</evidence>
<gene>
    <name evidence="1" type="ORF">POVCU2_0051310</name>
</gene>
<name>A0A1A8W7Y7_PLAOA</name>
<dbReference type="EMBL" id="FLQU01000667">
    <property type="protein sequence ID" value="SBS88933.1"/>
    <property type="molecule type" value="Genomic_DNA"/>
</dbReference>
<accession>A0A1A8W7Y7</accession>
<organism evidence="1 2">
    <name type="scientific">Plasmodium ovale curtisi</name>
    <dbReference type="NCBI Taxonomy" id="864141"/>
    <lineage>
        <taxon>Eukaryota</taxon>
        <taxon>Sar</taxon>
        <taxon>Alveolata</taxon>
        <taxon>Apicomplexa</taxon>
        <taxon>Aconoidasida</taxon>
        <taxon>Haemosporida</taxon>
        <taxon>Plasmodiidae</taxon>
        <taxon>Plasmodium</taxon>
        <taxon>Plasmodium (Plasmodium)</taxon>
    </lineage>
</organism>
<proteinExistence type="predicted"/>